<name>A0AAX4I105_9PEZI</name>
<reference evidence="2" key="1">
    <citation type="journal article" date="2023" name="bioRxiv">
        <title>Complete genome of the Medicago anthracnose fungus, Colletotrichum destructivum, reveals a mini-chromosome-like region within a core chromosome.</title>
        <authorList>
            <person name="Lapalu N."/>
            <person name="Simon A."/>
            <person name="Lu A."/>
            <person name="Plaumann P.-L."/>
            <person name="Amselem J."/>
            <person name="Pigne S."/>
            <person name="Auger A."/>
            <person name="Koch C."/>
            <person name="Dallery J.-F."/>
            <person name="O'Connell R.J."/>
        </authorList>
    </citation>
    <scope>NUCLEOTIDE SEQUENCE [LARGE SCALE GENOMIC DNA]</scope>
    <source>
        <strain evidence="2">CBS 520.97</strain>
    </source>
</reference>
<dbReference type="GeneID" id="87938304"/>
<gene>
    <name evidence="1" type="ORF">CDEST_01801</name>
</gene>
<dbReference type="EMBL" id="CP137305">
    <property type="protein sequence ID" value="WQF76787.1"/>
    <property type="molecule type" value="Genomic_DNA"/>
</dbReference>
<organism evidence="1 2">
    <name type="scientific">Colletotrichum destructivum</name>
    <dbReference type="NCBI Taxonomy" id="34406"/>
    <lineage>
        <taxon>Eukaryota</taxon>
        <taxon>Fungi</taxon>
        <taxon>Dikarya</taxon>
        <taxon>Ascomycota</taxon>
        <taxon>Pezizomycotina</taxon>
        <taxon>Sordariomycetes</taxon>
        <taxon>Hypocreomycetidae</taxon>
        <taxon>Glomerellales</taxon>
        <taxon>Glomerellaceae</taxon>
        <taxon>Colletotrichum</taxon>
        <taxon>Colletotrichum destructivum species complex</taxon>
    </lineage>
</organism>
<evidence type="ECO:0000313" key="2">
    <source>
        <dbReference type="Proteomes" id="UP001322277"/>
    </source>
</evidence>
<dbReference type="KEGG" id="cdet:87938304"/>
<dbReference type="RefSeq" id="XP_062774011.1">
    <property type="nucleotide sequence ID" value="XM_062917960.1"/>
</dbReference>
<keyword evidence="2" id="KW-1185">Reference proteome</keyword>
<sequence length="135" mass="14480">MDGKHHGHTHLQAQWLARVICMTQMASETFAEIQRNRDTNAARLAPRQERILGPGQARCLSAICHRGLLLSGMLGATTTTARAVVGGKFGMRSRNISRTNSLPPTPGGPTLTRVDCAVQLAGDARHDELDVDGGV</sequence>
<proteinExistence type="predicted"/>
<dbReference type="Proteomes" id="UP001322277">
    <property type="component" value="Chromosome 1"/>
</dbReference>
<evidence type="ECO:0000313" key="1">
    <source>
        <dbReference type="EMBL" id="WQF76787.1"/>
    </source>
</evidence>
<accession>A0AAX4I105</accession>
<protein>
    <submittedName>
        <fullName evidence="1">Uncharacterized protein</fullName>
    </submittedName>
</protein>
<dbReference type="AlphaFoldDB" id="A0AAX4I105"/>